<organism evidence="1 2">
    <name type="scientific">Allotamlana fucoidanivorans</name>
    <dbReference type="NCBI Taxonomy" id="2583814"/>
    <lineage>
        <taxon>Bacteria</taxon>
        <taxon>Pseudomonadati</taxon>
        <taxon>Bacteroidota</taxon>
        <taxon>Flavobacteriia</taxon>
        <taxon>Flavobacteriales</taxon>
        <taxon>Flavobacteriaceae</taxon>
        <taxon>Allotamlana</taxon>
    </lineage>
</organism>
<dbReference type="AlphaFoldDB" id="A0A5C4SL15"/>
<evidence type="ECO:0008006" key="3">
    <source>
        <dbReference type="Google" id="ProtNLM"/>
    </source>
</evidence>
<accession>A0A5C4SL15</accession>
<keyword evidence="2" id="KW-1185">Reference proteome</keyword>
<evidence type="ECO:0000313" key="1">
    <source>
        <dbReference type="EMBL" id="TNJ44687.1"/>
    </source>
</evidence>
<reference evidence="1 2" key="1">
    <citation type="submission" date="2019-05" db="EMBL/GenBank/DDBJ databases">
        <title>Tamlana fucoidanivorans sp. nov., isolated from the surface of algae collected from Fujian province in China.</title>
        <authorList>
            <person name="Li J."/>
        </authorList>
    </citation>
    <scope>NUCLEOTIDE SEQUENCE [LARGE SCALE GENOMIC DNA]</scope>
    <source>
        <strain evidence="1 2">CW2-9</strain>
    </source>
</reference>
<proteinExistence type="predicted"/>
<comment type="caution">
    <text evidence="1">The sequence shown here is derived from an EMBL/GenBank/DDBJ whole genome shotgun (WGS) entry which is preliminary data.</text>
</comment>
<dbReference type="OrthoDB" id="789612at2"/>
<dbReference type="EMBL" id="VDCS01000007">
    <property type="protein sequence ID" value="TNJ44687.1"/>
    <property type="molecule type" value="Genomic_DNA"/>
</dbReference>
<dbReference type="InterPro" id="IPR045767">
    <property type="entry name" value="DUF6134"/>
</dbReference>
<dbReference type="Pfam" id="PF19630">
    <property type="entry name" value="DUF6134"/>
    <property type="match status" value="1"/>
</dbReference>
<protein>
    <recommendedName>
        <fullName evidence="3">DUF3108 domain-containing protein</fullName>
    </recommendedName>
</protein>
<dbReference type="Proteomes" id="UP000308713">
    <property type="component" value="Unassembled WGS sequence"/>
</dbReference>
<sequence>MIPMLILYLIRKAKKASFFSRRLGDFKKLVWKLKLLLTLFTVTISFASNTDPNTHLTYNVVRNNHVIGTISINRMFSEDSIAYYLESKIQAKALFKFVIIGKETSIYKDGLLTYSSIFRKVNNKIKANHKLVFKGVTYKNLNADKHHQLNHTKIHRNLVTLFFVEPKGVSEVFCDFEKRMVRLEYLGHGKYKVIFNGGKYNIYHYRNGKCVKIEANSTLFDVDLIPV</sequence>
<evidence type="ECO:0000313" key="2">
    <source>
        <dbReference type="Proteomes" id="UP000308713"/>
    </source>
</evidence>
<name>A0A5C4SL15_9FLAO</name>
<dbReference type="RefSeq" id="WP_139696756.1">
    <property type="nucleotide sequence ID" value="NZ_CP074074.1"/>
</dbReference>
<gene>
    <name evidence="1" type="ORF">FGF67_08585</name>
</gene>